<accession>A0A177WDC4</accession>
<proteinExistence type="predicted"/>
<dbReference type="EMBL" id="DS022301">
    <property type="protein sequence ID" value="OAJ37684.1"/>
    <property type="molecule type" value="Genomic_DNA"/>
</dbReference>
<gene>
    <name evidence="1" type="ORF">BDEG_21680</name>
</gene>
<evidence type="ECO:0000313" key="1">
    <source>
        <dbReference type="EMBL" id="OAJ37684.1"/>
    </source>
</evidence>
<dbReference type="AlphaFoldDB" id="A0A177WDC4"/>
<organism evidence="1 2">
    <name type="scientific">Batrachochytrium dendrobatidis (strain JEL423)</name>
    <dbReference type="NCBI Taxonomy" id="403673"/>
    <lineage>
        <taxon>Eukaryota</taxon>
        <taxon>Fungi</taxon>
        <taxon>Fungi incertae sedis</taxon>
        <taxon>Chytridiomycota</taxon>
        <taxon>Chytridiomycota incertae sedis</taxon>
        <taxon>Chytridiomycetes</taxon>
        <taxon>Rhizophydiales</taxon>
        <taxon>Rhizophydiales incertae sedis</taxon>
        <taxon>Batrachochytrium</taxon>
    </lineage>
</organism>
<evidence type="ECO:0000313" key="2">
    <source>
        <dbReference type="Proteomes" id="UP000077115"/>
    </source>
</evidence>
<dbReference type="Proteomes" id="UP000077115">
    <property type="component" value="Unassembled WGS sequence"/>
</dbReference>
<protein>
    <submittedName>
        <fullName evidence="1">Uncharacterized protein</fullName>
    </submittedName>
</protein>
<reference evidence="1 2" key="1">
    <citation type="submission" date="2006-10" db="EMBL/GenBank/DDBJ databases">
        <title>The Genome Sequence of Batrachochytrium dendrobatidis JEL423.</title>
        <authorList>
            <consortium name="The Broad Institute Genome Sequencing Platform"/>
            <person name="Birren B."/>
            <person name="Lander E."/>
            <person name="Galagan J."/>
            <person name="Cuomo C."/>
            <person name="Devon K."/>
            <person name="Jaffe D."/>
            <person name="Butler J."/>
            <person name="Alvarez P."/>
            <person name="Gnerre S."/>
            <person name="Grabherr M."/>
            <person name="Kleber M."/>
            <person name="Mauceli E."/>
            <person name="Brockman W."/>
            <person name="Young S."/>
            <person name="LaButti K."/>
            <person name="Sykes S."/>
            <person name="DeCaprio D."/>
            <person name="Crawford M."/>
            <person name="Koehrsen M."/>
            <person name="Engels R."/>
            <person name="Montgomery P."/>
            <person name="Pearson M."/>
            <person name="Howarth C."/>
            <person name="Larson L."/>
            <person name="White J."/>
            <person name="O'Leary S."/>
            <person name="Kodira C."/>
            <person name="Zeng Q."/>
            <person name="Yandava C."/>
            <person name="Alvarado L."/>
            <person name="Longcore J."/>
            <person name="James T."/>
        </authorList>
    </citation>
    <scope>NUCLEOTIDE SEQUENCE [LARGE SCALE GENOMIC DNA]</scope>
    <source>
        <strain evidence="1 2">JEL423</strain>
    </source>
</reference>
<name>A0A177WDC4_BATDL</name>
<reference evidence="1 2" key="2">
    <citation type="submission" date="2016-05" db="EMBL/GenBank/DDBJ databases">
        <title>Lineage-specific infection strategies underlie the spectrum of fungal disease in amphibians.</title>
        <authorList>
            <person name="Cuomo C.A."/>
            <person name="Farrer R.A."/>
            <person name="James T."/>
            <person name="Longcore J."/>
            <person name="Birren B."/>
        </authorList>
    </citation>
    <scope>NUCLEOTIDE SEQUENCE [LARGE SCALE GENOMIC DNA]</scope>
    <source>
        <strain evidence="1 2">JEL423</strain>
    </source>
</reference>
<sequence>MTKLWVKLKPNNAVKVSTEDCTNVYPFIKEPYDPVPAQNTGEHPLFITITGVSAASPTQLVPSSTDNTNGSFTATPDIVLAIRELTLEIRENNRLQKKRQRTTLACRNPRAMNLTIMIFVSSA</sequence>
<dbReference type="VEuPathDB" id="FungiDB:BDEG_21680"/>